<sequence length="300" mass="33440">MQLELPGAGYGPARYPTRRRIELFADWIEAQAFLLEEPLSQPALVDRLEGTALVRDSDDAWALIGDAFSACRFRRRHMENAYPFSVAGNMIELETKNRLAYLFCLLASLPEQFTPLRKGYPTEFRDHFEAVVAAALRIIMPEWDVYETGWSKIAADGKKGIVQKVADWSKGKFQDETVFPSANDAQVDVAVVKRFRDGRSALPVLLGQCATGVTDWTGKAARPNIDRWCKAVQFSSTPIRLFAVPFALDDESFREASVESNGLVLDRVRICGVLADVDDGIRAKLTDWLQLAAPMIPIAA</sequence>
<reference evidence="1 2" key="1">
    <citation type="submission" date="2024-06" db="EMBL/GenBank/DDBJ databases">
        <authorList>
            <person name="Kaempfer P."/>
            <person name="Viver T."/>
        </authorList>
    </citation>
    <scope>NUCLEOTIDE SEQUENCE [LARGE SCALE GENOMIC DNA]</scope>
    <source>
        <strain evidence="1 2">ST-64</strain>
    </source>
</reference>
<gene>
    <name evidence="1" type="ORF">ABS767_09975</name>
</gene>
<name>A0ABW8YQ31_9SPHN</name>
<dbReference type="Proteomes" id="UP001629244">
    <property type="component" value="Unassembled WGS sequence"/>
</dbReference>
<dbReference type="EMBL" id="JBELQC010000001">
    <property type="protein sequence ID" value="MFL9841291.1"/>
    <property type="molecule type" value="Genomic_DNA"/>
</dbReference>
<organism evidence="1 2">
    <name type="scientific">Sphingomonas plantiphila</name>
    <dbReference type="NCBI Taxonomy" id="3163295"/>
    <lineage>
        <taxon>Bacteria</taxon>
        <taxon>Pseudomonadati</taxon>
        <taxon>Pseudomonadota</taxon>
        <taxon>Alphaproteobacteria</taxon>
        <taxon>Sphingomonadales</taxon>
        <taxon>Sphingomonadaceae</taxon>
        <taxon>Sphingomonas</taxon>
    </lineage>
</organism>
<proteinExistence type="predicted"/>
<accession>A0ABW8YQ31</accession>
<evidence type="ECO:0000313" key="2">
    <source>
        <dbReference type="Proteomes" id="UP001629244"/>
    </source>
</evidence>
<keyword evidence="2" id="KW-1185">Reference proteome</keyword>
<dbReference type="RefSeq" id="WP_408078203.1">
    <property type="nucleotide sequence ID" value="NZ_JBELQC010000001.1"/>
</dbReference>
<evidence type="ECO:0000313" key="1">
    <source>
        <dbReference type="EMBL" id="MFL9841291.1"/>
    </source>
</evidence>
<protein>
    <submittedName>
        <fullName evidence="1">Uncharacterized protein</fullName>
    </submittedName>
</protein>
<comment type="caution">
    <text evidence="1">The sequence shown here is derived from an EMBL/GenBank/DDBJ whole genome shotgun (WGS) entry which is preliminary data.</text>
</comment>